<dbReference type="InterPro" id="IPR008613">
    <property type="entry name" value="Excalibur_Ca-bd_domain"/>
</dbReference>
<name>A0A7W6C365_9SPHN</name>
<dbReference type="RefSeq" id="WP_343055925.1">
    <property type="nucleotide sequence ID" value="NZ_JACIDY010000014.1"/>
</dbReference>
<sequence>MIKAALPMMLAFTASAQAQTVSGTAHTIDGDSLKIGDTEVRLFGIDAPEYRQTCQVNFSAWACGADAAAALRQLVDNRALTCVARDRDVYGRTVASCMIDGQDVAASMVRPGYAVVLENGRADYAALESQARQRQAGIWASKFDIPSAYRATHPGGSAEASASSSRRWSAPVGTGTAQSLRYRFYTCAQARAAGAAPMYRGQANYNPNLDGDRDGIACEPYRGR</sequence>
<dbReference type="AlphaFoldDB" id="A0A7W6C365"/>
<dbReference type="PANTHER" id="PTHR12302:SF26">
    <property type="entry name" value="BLR1266 PROTEIN"/>
    <property type="match status" value="1"/>
</dbReference>
<dbReference type="PROSITE" id="PS50830">
    <property type="entry name" value="TNASE_3"/>
    <property type="match status" value="1"/>
</dbReference>
<evidence type="ECO:0000259" key="2">
    <source>
        <dbReference type="PROSITE" id="PS50830"/>
    </source>
</evidence>
<proteinExistence type="predicted"/>
<evidence type="ECO:0000256" key="1">
    <source>
        <dbReference type="SAM" id="SignalP"/>
    </source>
</evidence>
<keyword evidence="3" id="KW-0540">Nuclease</keyword>
<keyword evidence="3" id="KW-0255">Endonuclease</keyword>
<accession>A0A7W6C365</accession>
<dbReference type="Proteomes" id="UP000561459">
    <property type="component" value="Unassembled WGS sequence"/>
</dbReference>
<feature type="signal peptide" evidence="1">
    <location>
        <begin position="1"/>
        <end position="18"/>
    </location>
</feature>
<dbReference type="InterPro" id="IPR016071">
    <property type="entry name" value="Staphylococal_nuclease_OB-fold"/>
</dbReference>
<dbReference type="SMART" id="SM00894">
    <property type="entry name" value="Excalibur"/>
    <property type="match status" value="1"/>
</dbReference>
<evidence type="ECO:0000313" key="4">
    <source>
        <dbReference type="Proteomes" id="UP000561459"/>
    </source>
</evidence>
<dbReference type="InterPro" id="IPR035437">
    <property type="entry name" value="SNase_OB-fold_sf"/>
</dbReference>
<dbReference type="PANTHER" id="PTHR12302">
    <property type="entry name" value="EBNA2 BINDING PROTEIN P100"/>
    <property type="match status" value="1"/>
</dbReference>
<dbReference type="Pfam" id="PF05901">
    <property type="entry name" value="Excalibur"/>
    <property type="match status" value="1"/>
</dbReference>
<evidence type="ECO:0000313" key="3">
    <source>
        <dbReference type="EMBL" id="MBB3941677.1"/>
    </source>
</evidence>
<feature type="domain" description="TNase-like" evidence="2">
    <location>
        <begin position="18"/>
        <end position="141"/>
    </location>
</feature>
<dbReference type="SUPFAM" id="SSF50199">
    <property type="entry name" value="Staphylococcal nuclease"/>
    <property type="match status" value="1"/>
</dbReference>
<dbReference type="EMBL" id="JACIDY010000014">
    <property type="protein sequence ID" value="MBB3941677.1"/>
    <property type="molecule type" value="Genomic_DNA"/>
</dbReference>
<organism evidence="3 4">
    <name type="scientific">Novosphingobium fluoreni</name>
    <dbReference type="NCBI Taxonomy" id="1391222"/>
    <lineage>
        <taxon>Bacteria</taxon>
        <taxon>Pseudomonadati</taxon>
        <taxon>Pseudomonadota</taxon>
        <taxon>Alphaproteobacteria</taxon>
        <taxon>Sphingomonadales</taxon>
        <taxon>Sphingomonadaceae</taxon>
        <taxon>Novosphingobium</taxon>
    </lineage>
</organism>
<dbReference type="Gene3D" id="2.40.50.90">
    <property type="match status" value="1"/>
</dbReference>
<feature type="chain" id="PRO_5031383667" evidence="1">
    <location>
        <begin position="19"/>
        <end position="224"/>
    </location>
</feature>
<reference evidence="3 4" key="1">
    <citation type="submission" date="2020-08" db="EMBL/GenBank/DDBJ databases">
        <title>Genomic Encyclopedia of Type Strains, Phase IV (KMG-IV): sequencing the most valuable type-strain genomes for metagenomic binning, comparative biology and taxonomic classification.</title>
        <authorList>
            <person name="Goeker M."/>
        </authorList>
    </citation>
    <scope>NUCLEOTIDE SEQUENCE [LARGE SCALE GENOMIC DNA]</scope>
    <source>
        <strain evidence="3 4">DSM 27568</strain>
    </source>
</reference>
<protein>
    <submittedName>
        <fullName evidence="3">Endonuclease YncB(Thermonuclease family)</fullName>
    </submittedName>
</protein>
<gene>
    <name evidence="3" type="ORF">GGR39_003358</name>
</gene>
<keyword evidence="3" id="KW-0378">Hydrolase</keyword>
<keyword evidence="4" id="KW-1185">Reference proteome</keyword>
<keyword evidence="1" id="KW-0732">Signal</keyword>
<dbReference type="SMART" id="SM00318">
    <property type="entry name" value="SNc"/>
    <property type="match status" value="1"/>
</dbReference>
<dbReference type="GO" id="GO:0004519">
    <property type="term" value="F:endonuclease activity"/>
    <property type="evidence" value="ECO:0007669"/>
    <property type="project" value="UniProtKB-KW"/>
</dbReference>
<comment type="caution">
    <text evidence="3">The sequence shown here is derived from an EMBL/GenBank/DDBJ whole genome shotgun (WGS) entry which is preliminary data.</text>
</comment>
<dbReference type="Pfam" id="PF00565">
    <property type="entry name" value="SNase"/>
    <property type="match status" value="1"/>
</dbReference>